<organism evidence="1 2">
    <name type="scientific">Dovyalis caffra</name>
    <dbReference type="NCBI Taxonomy" id="77055"/>
    <lineage>
        <taxon>Eukaryota</taxon>
        <taxon>Viridiplantae</taxon>
        <taxon>Streptophyta</taxon>
        <taxon>Embryophyta</taxon>
        <taxon>Tracheophyta</taxon>
        <taxon>Spermatophyta</taxon>
        <taxon>Magnoliopsida</taxon>
        <taxon>eudicotyledons</taxon>
        <taxon>Gunneridae</taxon>
        <taxon>Pentapetalae</taxon>
        <taxon>rosids</taxon>
        <taxon>fabids</taxon>
        <taxon>Malpighiales</taxon>
        <taxon>Salicaceae</taxon>
        <taxon>Flacourtieae</taxon>
        <taxon>Dovyalis</taxon>
    </lineage>
</organism>
<name>A0AAV1RK19_9ROSI</name>
<evidence type="ECO:0000313" key="2">
    <source>
        <dbReference type="Proteomes" id="UP001314170"/>
    </source>
</evidence>
<accession>A0AAV1RK19</accession>
<sequence>NSIYRDMSNLLNIFFRSKKVAIDIYLPCERESASIVSPTPIPTSSEPLQDFTSLSPSSNLGQLRLNDEKELAKSKIVISKDLSVSAHT</sequence>
<dbReference type="EMBL" id="CAWUPB010000994">
    <property type="protein sequence ID" value="CAK7335713.1"/>
    <property type="molecule type" value="Genomic_DNA"/>
</dbReference>
<feature type="non-terminal residue" evidence="1">
    <location>
        <position position="1"/>
    </location>
</feature>
<comment type="caution">
    <text evidence="1">The sequence shown here is derived from an EMBL/GenBank/DDBJ whole genome shotgun (WGS) entry which is preliminary data.</text>
</comment>
<gene>
    <name evidence="1" type="ORF">DCAF_LOCUS10714</name>
</gene>
<keyword evidence="2" id="KW-1185">Reference proteome</keyword>
<dbReference type="Proteomes" id="UP001314170">
    <property type="component" value="Unassembled WGS sequence"/>
</dbReference>
<reference evidence="1 2" key="1">
    <citation type="submission" date="2024-01" db="EMBL/GenBank/DDBJ databases">
        <authorList>
            <person name="Waweru B."/>
        </authorList>
    </citation>
    <scope>NUCLEOTIDE SEQUENCE [LARGE SCALE GENOMIC DNA]</scope>
</reference>
<proteinExistence type="predicted"/>
<dbReference type="AlphaFoldDB" id="A0AAV1RK19"/>
<protein>
    <submittedName>
        <fullName evidence="1">Uncharacterized protein</fullName>
    </submittedName>
</protein>
<evidence type="ECO:0000313" key="1">
    <source>
        <dbReference type="EMBL" id="CAK7335713.1"/>
    </source>
</evidence>